<keyword evidence="5" id="KW-1185">Reference proteome</keyword>
<name>A0A7I8KYN0_SPIIN</name>
<dbReference type="EMBL" id="LR746272">
    <property type="protein sequence ID" value="CAA7402446.1"/>
    <property type="molecule type" value="Genomic_DNA"/>
</dbReference>
<proteinExistence type="predicted"/>
<keyword evidence="1" id="KW-0175">Coiled coil</keyword>
<dbReference type="GO" id="GO:0005634">
    <property type="term" value="C:nucleus"/>
    <property type="evidence" value="ECO:0007669"/>
    <property type="project" value="InterPro"/>
</dbReference>
<organism evidence="4 5">
    <name type="scientific">Spirodela intermedia</name>
    <name type="common">Intermediate duckweed</name>
    <dbReference type="NCBI Taxonomy" id="51605"/>
    <lineage>
        <taxon>Eukaryota</taxon>
        <taxon>Viridiplantae</taxon>
        <taxon>Streptophyta</taxon>
        <taxon>Embryophyta</taxon>
        <taxon>Tracheophyta</taxon>
        <taxon>Spermatophyta</taxon>
        <taxon>Magnoliopsida</taxon>
        <taxon>Liliopsida</taxon>
        <taxon>Araceae</taxon>
        <taxon>Lemnoideae</taxon>
        <taxon>Spirodela</taxon>
    </lineage>
</organism>
<dbReference type="AlphaFoldDB" id="A0A7I8KYN0"/>
<evidence type="ECO:0000256" key="2">
    <source>
        <dbReference type="SAM" id="MobiDB-lite"/>
    </source>
</evidence>
<dbReference type="PROSITE" id="PS51297">
    <property type="entry name" value="K_BOX"/>
    <property type="match status" value="1"/>
</dbReference>
<gene>
    <name evidence="4" type="ORF">SI8410_09013124</name>
</gene>
<feature type="domain" description="K-box" evidence="3">
    <location>
        <begin position="73"/>
        <end position="163"/>
    </location>
</feature>
<sequence length="206" mass="23726">MVLHFRFLDGEREREDLLPRPCPLHLLSLTSLPCDLVFILHASCRFGFSAVKATIERYKKACSTSGPVVEVNAEFYQKESDSLRRQIVNLQGKIRNCLGEDVNHVESKKLKNLEKSLEEGIKKIRARKNELLRAEIEYMQRREMELQNDNKCLRARIIESERAPQLLPPPYEGFPQLDSRNLLQGGVIDPGNHYPQQHETSLHLGP</sequence>
<protein>
    <recommendedName>
        <fullName evidence="3">K-box domain-containing protein</fullName>
    </recommendedName>
</protein>
<evidence type="ECO:0000259" key="3">
    <source>
        <dbReference type="PROSITE" id="PS51297"/>
    </source>
</evidence>
<dbReference type="InterPro" id="IPR002487">
    <property type="entry name" value="TF_Kbox"/>
</dbReference>
<dbReference type="OrthoDB" id="1898716at2759"/>
<dbReference type="Proteomes" id="UP000663760">
    <property type="component" value="Chromosome 9"/>
</dbReference>
<feature type="coiled-coil region" evidence="1">
    <location>
        <begin position="73"/>
        <end position="149"/>
    </location>
</feature>
<evidence type="ECO:0000313" key="4">
    <source>
        <dbReference type="EMBL" id="CAA7402446.1"/>
    </source>
</evidence>
<feature type="region of interest" description="Disordered" evidence="2">
    <location>
        <begin position="184"/>
        <end position="206"/>
    </location>
</feature>
<reference evidence="4" key="1">
    <citation type="submission" date="2020-02" db="EMBL/GenBank/DDBJ databases">
        <authorList>
            <person name="Scholz U."/>
            <person name="Mascher M."/>
            <person name="Fiebig A."/>
        </authorList>
    </citation>
    <scope>NUCLEOTIDE SEQUENCE</scope>
</reference>
<dbReference type="Pfam" id="PF01486">
    <property type="entry name" value="K-box"/>
    <property type="match status" value="1"/>
</dbReference>
<dbReference type="GO" id="GO:0003700">
    <property type="term" value="F:DNA-binding transcription factor activity"/>
    <property type="evidence" value="ECO:0007669"/>
    <property type="project" value="InterPro"/>
</dbReference>
<evidence type="ECO:0000256" key="1">
    <source>
        <dbReference type="SAM" id="Coils"/>
    </source>
</evidence>
<accession>A0A7I8KYN0</accession>
<evidence type="ECO:0000313" key="5">
    <source>
        <dbReference type="Proteomes" id="UP000663760"/>
    </source>
</evidence>